<name>A0A814D3E3_ADIRI</name>
<dbReference type="InterPro" id="IPR029526">
    <property type="entry name" value="PGBD"/>
</dbReference>
<feature type="compositionally biased region" description="Acidic residues" evidence="1">
    <location>
        <begin position="8"/>
        <end position="29"/>
    </location>
</feature>
<evidence type="ECO:0000256" key="1">
    <source>
        <dbReference type="SAM" id="MobiDB-lite"/>
    </source>
</evidence>
<dbReference type="Pfam" id="PF13842">
    <property type="entry name" value="zf-Tnp_2"/>
    <property type="match status" value="1"/>
</dbReference>
<dbReference type="EMBL" id="CAJNOJ010000047">
    <property type="protein sequence ID" value="CAF0951721.1"/>
    <property type="molecule type" value="Genomic_DNA"/>
</dbReference>
<reference evidence="4" key="1">
    <citation type="submission" date="2021-02" db="EMBL/GenBank/DDBJ databases">
        <authorList>
            <person name="Nowell W R."/>
        </authorList>
    </citation>
    <scope>NUCLEOTIDE SEQUENCE</scope>
</reference>
<comment type="caution">
    <text evidence="4">The sequence shown here is derived from an EMBL/GenBank/DDBJ whole genome shotgun (WGS) entry which is preliminary data.</text>
</comment>
<protein>
    <recommendedName>
        <fullName evidence="6">PiggyBac transposable element-derived protein 4-like protein</fullName>
    </recommendedName>
</protein>
<sequence length="573" mass="66757">MSKTTISSDEDNSEVVADSDSDLESEVFTDSDYSTSDPDDSTSDPDDSITHSNDSIPDLGEKEEPPSKKKKTEFFNWKHGIFVPKTFYFDNSNGGIRSISRLGNDPIDYFELFFDKEIMEYIAEETNRYQKQNSSPSSEKSHKGKWYATNFQEIYVFIATTMLMGVVQKNRLKDYGSTDPIITTPIFRELFPRDRYLSILRMLHFVNNDEKKTGKLYKMLPIIRHMQVKFQQFFKPFQKLCIDESILPWKGNLSFRQYIPSKRHRFGIKLFILCDCETNYILDFIIYTGADTEIERIDDLGVSGSIVMTLLKPYLQKGHVLYTDNWYTSPKLFLELYYQGTGAVGTVKKKRKSMPSLTKKLNRGQEIHMHCESMLALKWMDKREVYMLSTVHDSQMITIDRLDHKTGSKIMKPICVQDYNENMGAIDLVDMQSSFTECIRKMLKWYKKFFFHIVDMASINAFYLYKTQNLKNLQLKEFRLQLIKNIGSKYGDQKQLSLGRLPTDPQLRLSARHFPSLVVSTASKVAAQRRCYVCSHTVQREKTTKYTRYQCEACDVGLCISDCFQAYHTLKHF</sequence>
<dbReference type="InterPro" id="IPR032718">
    <property type="entry name" value="PGBD4_Znf_C"/>
</dbReference>
<dbReference type="Proteomes" id="UP000663852">
    <property type="component" value="Unassembled WGS sequence"/>
</dbReference>
<organism evidence="4 5">
    <name type="scientific">Adineta ricciae</name>
    <name type="common">Rotifer</name>
    <dbReference type="NCBI Taxonomy" id="249248"/>
    <lineage>
        <taxon>Eukaryota</taxon>
        <taxon>Metazoa</taxon>
        <taxon>Spiralia</taxon>
        <taxon>Gnathifera</taxon>
        <taxon>Rotifera</taxon>
        <taxon>Eurotatoria</taxon>
        <taxon>Bdelloidea</taxon>
        <taxon>Adinetida</taxon>
        <taxon>Adinetidae</taxon>
        <taxon>Adineta</taxon>
    </lineage>
</organism>
<dbReference type="PANTHER" id="PTHR46599:SF3">
    <property type="entry name" value="PIGGYBAC TRANSPOSABLE ELEMENT-DERIVED PROTEIN 4"/>
    <property type="match status" value="1"/>
</dbReference>
<gene>
    <name evidence="4" type="ORF">EDS130_LOCUS12374</name>
</gene>
<feature type="region of interest" description="Disordered" evidence="1">
    <location>
        <begin position="1"/>
        <end position="70"/>
    </location>
</feature>
<dbReference type="OrthoDB" id="75807at2759"/>
<dbReference type="PANTHER" id="PTHR46599">
    <property type="entry name" value="PIGGYBAC TRANSPOSABLE ELEMENT-DERIVED PROTEIN 4"/>
    <property type="match status" value="1"/>
</dbReference>
<feature type="compositionally biased region" description="Acidic residues" evidence="1">
    <location>
        <begin position="37"/>
        <end position="47"/>
    </location>
</feature>
<proteinExistence type="predicted"/>
<evidence type="ECO:0000313" key="4">
    <source>
        <dbReference type="EMBL" id="CAF0951721.1"/>
    </source>
</evidence>
<evidence type="ECO:0000259" key="2">
    <source>
        <dbReference type="Pfam" id="PF13842"/>
    </source>
</evidence>
<feature type="domain" description="PiggyBac transposable element-derived protein 4 C-terminal zinc-finger" evidence="2">
    <location>
        <begin position="523"/>
        <end position="568"/>
    </location>
</feature>
<feature type="domain" description="PiggyBac transposable element-derived protein" evidence="3">
    <location>
        <begin position="105"/>
        <end position="462"/>
    </location>
</feature>
<dbReference type="AlphaFoldDB" id="A0A814D3E3"/>
<accession>A0A814D3E3</accession>
<evidence type="ECO:0000259" key="3">
    <source>
        <dbReference type="Pfam" id="PF13843"/>
    </source>
</evidence>
<dbReference type="Pfam" id="PF13843">
    <property type="entry name" value="DDE_Tnp_1_7"/>
    <property type="match status" value="1"/>
</dbReference>
<evidence type="ECO:0008006" key="6">
    <source>
        <dbReference type="Google" id="ProtNLM"/>
    </source>
</evidence>
<evidence type="ECO:0000313" key="5">
    <source>
        <dbReference type="Proteomes" id="UP000663852"/>
    </source>
</evidence>